<keyword evidence="2" id="KW-1185">Reference proteome</keyword>
<evidence type="ECO:0000313" key="1">
    <source>
        <dbReference type="EMBL" id="MBK1827802.1"/>
    </source>
</evidence>
<dbReference type="EMBL" id="JAENII010000009">
    <property type="protein sequence ID" value="MBK1827802.1"/>
    <property type="molecule type" value="Genomic_DNA"/>
</dbReference>
<dbReference type="RefSeq" id="WP_200279923.1">
    <property type="nucleotide sequence ID" value="NZ_JAENII010000009.1"/>
</dbReference>
<evidence type="ECO:0000313" key="2">
    <source>
        <dbReference type="Proteomes" id="UP000658278"/>
    </source>
</evidence>
<accession>A0A934RDZ6</accession>
<organism evidence="1 2">
    <name type="scientific">Haloferula rosea</name>
    <dbReference type="NCBI Taxonomy" id="490093"/>
    <lineage>
        <taxon>Bacteria</taxon>
        <taxon>Pseudomonadati</taxon>
        <taxon>Verrucomicrobiota</taxon>
        <taxon>Verrucomicrobiia</taxon>
        <taxon>Verrucomicrobiales</taxon>
        <taxon>Verrucomicrobiaceae</taxon>
        <taxon>Haloferula</taxon>
    </lineage>
</organism>
<dbReference type="Proteomes" id="UP000658278">
    <property type="component" value="Unassembled WGS sequence"/>
</dbReference>
<proteinExistence type="predicted"/>
<name>A0A934RDZ6_9BACT</name>
<dbReference type="AlphaFoldDB" id="A0A934RDZ6"/>
<protein>
    <submittedName>
        <fullName evidence="1">Uncharacterized protein</fullName>
    </submittedName>
</protein>
<sequence length="318" mass="35004">MRNSLLISLMLILAVTASDLGKLQDSFMTRYDAVNQERDAALEKLTASYLGALERHMQKVKAGGDLEQVLPVRDEINAVKQDAAALPELPHSVGRQLRSMRTKFSAARATIVQIHAKSLVDLADKMNAALAKEESELTKDGKIDEALSAKRMRETLSMDAGIAAARSSQKAEKAAMGRVEWINLVDGRITPMGRATYLGRIGGEGYEKLHEKMRARFEEIDDGEGQLFVALAPVAFELNFPQPVSKLEAKGFAANRGGRAKFEVEARGVTVVSKEVDADEDPTVRLDCEFEPTKRLLIRVDRIGKTGIWTALLDGRVR</sequence>
<gene>
    <name evidence="1" type="ORF">JIN81_12295</name>
</gene>
<reference evidence="1" key="1">
    <citation type="submission" date="2021-01" db="EMBL/GenBank/DDBJ databases">
        <title>Modified the classification status of verrucomicrobia.</title>
        <authorList>
            <person name="Feng X."/>
        </authorList>
    </citation>
    <scope>NUCLEOTIDE SEQUENCE</scope>
    <source>
        <strain evidence="1">KCTC 22201</strain>
    </source>
</reference>
<comment type="caution">
    <text evidence="1">The sequence shown here is derived from an EMBL/GenBank/DDBJ whole genome shotgun (WGS) entry which is preliminary data.</text>
</comment>